<evidence type="ECO:0000313" key="2">
    <source>
        <dbReference type="EMBL" id="GGU27683.1"/>
    </source>
</evidence>
<evidence type="ECO:0000313" key="3">
    <source>
        <dbReference type="Proteomes" id="UP000649573"/>
    </source>
</evidence>
<dbReference type="InterPro" id="IPR000719">
    <property type="entry name" value="Prot_kinase_dom"/>
</dbReference>
<dbReference type="Pfam" id="PF00069">
    <property type="entry name" value="Pkinase"/>
    <property type="match status" value="1"/>
</dbReference>
<organism evidence="2 3">
    <name type="scientific">Lentzea flava</name>
    <dbReference type="NCBI Taxonomy" id="103732"/>
    <lineage>
        <taxon>Bacteria</taxon>
        <taxon>Bacillati</taxon>
        <taxon>Actinomycetota</taxon>
        <taxon>Actinomycetes</taxon>
        <taxon>Pseudonocardiales</taxon>
        <taxon>Pseudonocardiaceae</taxon>
        <taxon>Lentzea</taxon>
    </lineage>
</organism>
<sequence length="394" mass="42217">MTEELPEIPGFRYARPLGKNVHLYRGADGEVAVKLLVDPPRAAEMRTVLGLGHPGIVSVHRAGRTRAGLLYLVMKHYSNGDVGALAPLPFERVLDIGVQVADALHAAHRVGVVHRDVKPANVLLDEHGNACLTDFGVLGRDRLPWTAPEVITSGLHGVRADVFSLGATLWHLLVGHSPFVLPRGNNSHAAVEQRVLHGRPPSTGRAPQSLEVLLHQAMAADPAARPVSAEAFALRLREIYHETSPTGSTVDAVVLPAEPGPRRKRRWPVYASAAAVAAGVLGTSGMLFLKDDSLPQQPQEVQPQSAVGNGPSAGVTVTVTRVNRETLRFSWTYPSPLAGDTFAWRTNDELKTGTVETPSVELYAPGALCVQVRVLRADGSNASDQTWSPEGCGF</sequence>
<dbReference type="SMART" id="SM00220">
    <property type="entry name" value="S_TKc"/>
    <property type="match status" value="1"/>
</dbReference>
<dbReference type="GO" id="GO:0016301">
    <property type="term" value="F:kinase activity"/>
    <property type="evidence" value="ECO:0007669"/>
    <property type="project" value="UniProtKB-KW"/>
</dbReference>
<dbReference type="InterPro" id="IPR008271">
    <property type="entry name" value="Ser/Thr_kinase_AS"/>
</dbReference>
<name>A0ABQ2UEM6_9PSEU</name>
<evidence type="ECO:0000259" key="1">
    <source>
        <dbReference type="PROSITE" id="PS50011"/>
    </source>
</evidence>
<dbReference type="EMBL" id="BMRE01000005">
    <property type="protein sequence ID" value="GGU27683.1"/>
    <property type="molecule type" value="Genomic_DNA"/>
</dbReference>
<feature type="domain" description="Protein kinase" evidence="1">
    <location>
        <begin position="1"/>
        <end position="244"/>
    </location>
</feature>
<dbReference type="PANTHER" id="PTHR44329">
    <property type="entry name" value="SERINE/THREONINE-PROTEIN KINASE TNNI3K-RELATED"/>
    <property type="match status" value="1"/>
</dbReference>
<keyword evidence="2" id="KW-0418">Kinase</keyword>
<accession>A0ABQ2UEM6</accession>
<reference evidence="3" key="1">
    <citation type="journal article" date="2019" name="Int. J. Syst. Evol. Microbiol.">
        <title>The Global Catalogue of Microorganisms (GCM) 10K type strain sequencing project: providing services to taxonomists for standard genome sequencing and annotation.</title>
        <authorList>
            <consortium name="The Broad Institute Genomics Platform"/>
            <consortium name="The Broad Institute Genome Sequencing Center for Infectious Disease"/>
            <person name="Wu L."/>
            <person name="Ma J."/>
        </authorList>
    </citation>
    <scope>NUCLEOTIDE SEQUENCE [LARGE SCALE GENOMIC DNA]</scope>
    <source>
        <strain evidence="3">JCM 3296</strain>
    </source>
</reference>
<dbReference type="RefSeq" id="WP_189253314.1">
    <property type="nucleotide sequence ID" value="NZ_BMRE01000005.1"/>
</dbReference>
<gene>
    <name evidence="2" type="ORF">GCM10010178_19880</name>
</gene>
<keyword evidence="2" id="KW-0808">Transferase</keyword>
<dbReference type="CDD" id="cd14014">
    <property type="entry name" value="STKc_PknB_like"/>
    <property type="match status" value="1"/>
</dbReference>
<keyword evidence="3" id="KW-1185">Reference proteome</keyword>
<protein>
    <submittedName>
        <fullName evidence="2">Kinase</fullName>
    </submittedName>
</protein>
<proteinExistence type="predicted"/>
<comment type="caution">
    <text evidence="2">The sequence shown here is derived from an EMBL/GenBank/DDBJ whole genome shotgun (WGS) entry which is preliminary data.</text>
</comment>
<dbReference type="PROSITE" id="PS50011">
    <property type="entry name" value="PROTEIN_KINASE_DOM"/>
    <property type="match status" value="1"/>
</dbReference>
<dbReference type="InterPro" id="IPR051681">
    <property type="entry name" value="Ser/Thr_Kinases-Pseudokinases"/>
</dbReference>
<dbReference type="SUPFAM" id="SSF56112">
    <property type="entry name" value="Protein kinase-like (PK-like)"/>
    <property type="match status" value="1"/>
</dbReference>
<dbReference type="Proteomes" id="UP000649573">
    <property type="component" value="Unassembled WGS sequence"/>
</dbReference>
<dbReference type="PROSITE" id="PS00108">
    <property type="entry name" value="PROTEIN_KINASE_ST"/>
    <property type="match status" value="1"/>
</dbReference>
<dbReference type="InterPro" id="IPR011009">
    <property type="entry name" value="Kinase-like_dom_sf"/>
</dbReference>
<dbReference type="Gene3D" id="1.10.510.10">
    <property type="entry name" value="Transferase(Phosphotransferase) domain 1"/>
    <property type="match status" value="1"/>
</dbReference>